<evidence type="ECO:0000256" key="1">
    <source>
        <dbReference type="SAM" id="Coils"/>
    </source>
</evidence>
<keyword evidence="3" id="KW-1185">Reference proteome</keyword>
<gene>
    <name evidence="2" type="ORF">SAMN02745975_03560</name>
</gene>
<protein>
    <submittedName>
        <fullName evidence="2">Spo0E like sporulation regulatory protein</fullName>
    </submittedName>
</protein>
<reference evidence="3" key="1">
    <citation type="submission" date="2016-11" db="EMBL/GenBank/DDBJ databases">
        <authorList>
            <person name="Varghese N."/>
            <person name="Submissions S."/>
        </authorList>
    </citation>
    <scope>NUCLEOTIDE SEQUENCE [LARGE SCALE GENOMIC DNA]</scope>
    <source>
        <strain evidence="3">DSM 17957</strain>
    </source>
</reference>
<accession>A0A1M6PEW9</accession>
<proteinExistence type="predicted"/>
<dbReference type="InterPro" id="IPR018540">
    <property type="entry name" value="Spo0E-like"/>
</dbReference>
<dbReference type="EMBL" id="FQZV01000069">
    <property type="protein sequence ID" value="SHK06493.1"/>
    <property type="molecule type" value="Genomic_DNA"/>
</dbReference>
<keyword evidence="1" id="KW-0175">Coiled coil</keyword>
<dbReference type="Proteomes" id="UP000184536">
    <property type="component" value="Unassembled WGS sequence"/>
</dbReference>
<dbReference type="Pfam" id="PF09388">
    <property type="entry name" value="SpoOE-like"/>
    <property type="match status" value="1"/>
</dbReference>
<dbReference type="Gene3D" id="4.10.280.10">
    <property type="entry name" value="Helix-loop-helix DNA-binding domain"/>
    <property type="match status" value="1"/>
</dbReference>
<organism evidence="2 3">
    <name type="scientific">Geosporobacter subterraneus DSM 17957</name>
    <dbReference type="NCBI Taxonomy" id="1121919"/>
    <lineage>
        <taxon>Bacteria</taxon>
        <taxon>Bacillati</taxon>
        <taxon>Bacillota</taxon>
        <taxon>Clostridia</taxon>
        <taxon>Peptostreptococcales</taxon>
        <taxon>Thermotaleaceae</taxon>
        <taxon>Geosporobacter</taxon>
    </lineage>
</organism>
<dbReference type="InterPro" id="IPR036638">
    <property type="entry name" value="HLH_DNA-bd_sf"/>
</dbReference>
<name>A0A1M6PEW9_9FIRM</name>
<dbReference type="GO" id="GO:0043937">
    <property type="term" value="P:regulation of sporulation"/>
    <property type="evidence" value="ECO:0007669"/>
    <property type="project" value="InterPro"/>
</dbReference>
<dbReference type="GO" id="GO:0046983">
    <property type="term" value="F:protein dimerization activity"/>
    <property type="evidence" value="ECO:0007669"/>
    <property type="project" value="InterPro"/>
</dbReference>
<dbReference type="AlphaFoldDB" id="A0A1M6PEW9"/>
<dbReference type="InterPro" id="IPR037208">
    <property type="entry name" value="Spo0E-like_sf"/>
</dbReference>
<dbReference type="SUPFAM" id="SSF140500">
    <property type="entry name" value="BAS1536-like"/>
    <property type="match status" value="1"/>
</dbReference>
<sequence>MSLIHLNNRFKVVKEHSGGFLSPNPIFILQEKEKKKEQKGQNNEVNNLAKEIREIRDELNRKIDGKSKIFTSTEILELSQKLDKLIVNYLGKK</sequence>
<evidence type="ECO:0000313" key="2">
    <source>
        <dbReference type="EMBL" id="SHK06493.1"/>
    </source>
</evidence>
<evidence type="ECO:0000313" key="3">
    <source>
        <dbReference type="Proteomes" id="UP000184536"/>
    </source>
</evidence>
<feature type="coiled-coil region" evidence="1">
    <location>
        <begin position="31"/>
        <end position="65"/>
    </location>
</feature>